<evidence type="ECO:0008006" key="2">
    <source>
        <dbReference type="Google" id="ProtNLM"/>
    </source>
</evidence>
<reference evidence="1" key="1">
    <citation type="submission" date="2023-08" db="EMBL/GenBank/DDBJ databases">
        <title>The novel hydrolase IpcH responsible for the initial isoprocarb degradation step in Rhodococcus sp. D-6.</title>
        <authorList>
            <person name="Zhu Q."/>
        </authorList>
    </citation>
    <scope>NUCLEOTIDE SEQUENCE</scope>
    <source>
        <strain evidence="1">D-6</strain>
    </source>
</reference>
<proteinExistence type="predicted"/>
<accession>A0AAU7UUB6</accession>
<dbReference type="RefSeq" id="WP_350246462.1">
    <property type="nucleotide sequence ID" value="NZ_CP132970.1"/>
</dbReference>
<sequence length="86" mass="9684">MTSTDPSTERESVTVVTIDHRHGNTVSAHRTEAGAQRVLREHVETWWHELADEPGPVPDGPSAAIDEYFTRHPSDFYTTEVVELLD</sequence>
<name>A0AAU7UUB6_9NOCA</name>
<dbReference type="EMBL" id="CP132970">
    <property type="protein sequence ID" value="XBW03348.1"/>
    <property type="molecule type" value="Genomic_DNA"/>
</dbReference>
<protein>
    <recommendedName>
        <fullName evidence="2">ASCH domain-containing protein</fullName>
    </recommendedName>
</protein>
<evidence type="ECO:0000313" key="1">
    <source>
        <dbReference type="EMBL" id="XBW03348.1"/>
    </source>
</evidence>
<dbReference type="KEGG" id="rhox:RBB84_18975"/>
<gene>
    <name evidence="1" type="ORF">RBB84_18975</name>
</gene>
<dbReference type="AlphaFoldDB" id="A0AAU7UUB6"/>
<organism evidence="1">
    <name type="scientific">Rhodococcus sp. D-6</name>
    <dbReference type="NCBI Taxonomy" id="1387842"/>
    <lineage>
        <taxon>Bacteria</taxon>
        <taxon>Bacillati</taxon>
        <taxon>Actinomycetota</taxon>
        <taxon>Actinomycetes</taxon>
        <taxon>Mycobacteriales</taxon>
        <taxon>Nocardiaceae</taxon>
        <taxon>Rhodococcus</taxon>
    </lineage>
</organism>